<evidence type="ECO:0000256" key="10">
    <source>
        <dbReference type="RuleBase" id="RU365087"/>
    </source>
</evidence>
<dbReference type="NCBIfam" id="TIGR00810">
    <property type="entry name" value="secG"/>
    <property type="match status" value="1"/>
</dbReference>
<dbReference type="KEGG" id="dli:dnl_08540"/>
<dbReference type="EMBL" id="CP061799">
    <property type="protein sequence ID" value="QTA78630.1"/>
    <property type="molecule type" value="Genomic_DNA"/>
</dbReference>
<comment type="similarity">
    <text evidence="2 10">Belongs to the SecG family.</text>
</comment>
<feature type="region of interest" description="Disordered" evidence="11">
    <location>
        <begin position="86"/>
        <end position="176"/>
    </location>
</feature>
<feature type="compositionally biased region" description="Basic and acidic residues" evidence="11">
    <location>
        <begin position="156"/>
        <end position="170"/>
    </location>
</feature>
<dbReference type="GO" id="GO:0043952">
    <property type="term" value="P:protein transport by the Sec complex"/>
    <property type="evidence" value="ECO:0007669"/>
    <property type="project" value="TreeGrafter"/>
</dbReference>
<evidence type="ECO:0000313" key="13">
    <source>
        <dbReference type="Proteomes" id="UP000663720"/>
    </source>
</evidence>
<dbReference type="AlphaFoldDB" id="A0A975GEZ0"/>
<comment type="subcellular location">
    <subcellularLocation>
        <location evidence="1 10">Cell membrane</location>
        <topology evidence="1 10">Multi-pass membrane protein</topology>
    </subcellularLocation>
</comment>
<gene>
    <name evidence="12" type="primary">secG</name>
    <name evidence="12" type="ORF">dnl_08540</name>
</gene>
<dbReference type="RefSeq" id="WP_207690460.1">
    <property type="nucleotide sequence ID" value="NZ_CP061799.1"/>
</dbReference>
<evidence type="ECO:0000256" key="9">
    <source>
        <dbReference type="ARBA" id="ARBA00023136"/>
    </source>
</evidence>
<protein>
    <recommendedName>
        <fullName evidence="10">Protein-export membrane protein SecG</fullName>
    </recommendedName>
</protein>
<keyword evidence="7 10" id="KW-1133">Transmembrane helix</keyword>
<reference evidence="12" key="1">
    <citation type="journal article" date="2021" name="Microb. Physiol.">
        <title>Proteogenomic Insights into the Physiology of Marine, Sulfate-Reducing, Filamentous Desulfonema limicola and Desulfonema magnum.</title>
        <authorList>
            <person name="Schnaars V."/>
            <person name="Wohlbrand L."/>
            <person name="Scheve S."/>
            <person name="Hinrichs C."/>
            <person name="Reinhardt R."/>
            <person name="Rabus R."/>
        </authorList>
    </citation>
    <scope>NUCLEOTIDE SEQUENCE</scope>
    <source>
        <strain evidence="12">5ac10</strain>
    </source>
</reference>
<dbReference type="Pfam" id="PF03840">
    <property type="entry name" value="SecG"/>
    <property type="match status" value="1"/>
</dbReference>
<dbReference type="Proteomes" id="UP000663720">
    <property type="component" value="Chromosome"/>
</dbReference>
<keyword evidence="3 10" id="KW-0813">Transport</keyword>
<dbReference type="PANTHER" id="PTHR34182">
    <property type="entry name" value="PROTEIN-EXPORT MEMBRANE PROTEIN SECG"/>
    <property type="match status" value="1"/>
</dbReference>
<dbReference type="GO" id="GO:0015450">
    <property type="term" value="F:protein-transporting ATPase activity"/>
    <property type="evidence" value="ECO:0007669"/>
    <property type="project" value="UniProtKB-UniRule"/>
</dbReference>
<evidence type="ECO:0000256" key="1">
    <source>
        <dbReference type="ARBA" id="ARBA00004651"/>
    </source>
</evidence>
<comment type="function">
    <text evidence="10">Involved in protein export. Participates in an early event of protein translocation.</text>
</comment>
<keyword evidence="9 10" id="KW-0472">Membrane</keyword>
<dbReference type="PANTHER" id="PTHR34182:SF1">
    <property type="entry name" value="PROTEIN-EXPORT MEMBRANE PROTEIN SECG"/>
    <property type="match status" value="1"/>
</dbReference>
<dbReference type="PRINTS" id="PR01651">
    <property type="entry name" value="SECGEXPORT"/>
</dbReference>
<proteinExistence type="inferred from homology"/>
<feature type="transmembrane region" description="Helical" evidence="10">
    <location>
        <begin position="51"/>
        <end position="73"/>
    </location>
</feature>
<evidence type="ECO:0000256" key="8">
    <source>
        <dbReference type="ARBA" id="ARBA00023010"/>
    </source>
</evidence>
<name>A0A975GEZ0_9BACT</name>
<evidence type="ECO:0000256" key="6">
    <source>
        <dbReference type="ARBA" id="ARBA00022927"/>
    </source>
</evidence>
<feature type="compositionally biased region" description="Polar residues" evidence="11">
    <location>
        <begin position="120"/>
        <end position="140"/>
    </location>
</feature>
<dbReference type="GO" id="GO:0009306">
    <property type="term" value="P:protein secretion"/>
    <property type="evidence" value="ECO:0007669"/>
    <property type="project" value="UniProtKB-UniRule"/>
</dbReference>
<evidence type="ECO:0000256" key="11">
    <source>
        <dbReference type="SAM" id="MobiDB-lite"/>
    </source>
</evidence>
<evidence type="ECO:0000256" key="4">
    <source>
        <dbReference type="ARBA" id="ARBA00022475"/>
    </source>
</evidence>
<evidence type="ECO:0000313" key="12">
    <source>
        <dbReference type="EMBL" id="QTA78630.1"/>
    </source>
</evidence>
<evidence type="ECO:0000256" key="5">
    <source>
        <dbReference type="ARBA" id="ARBA00022692"/>
    </source>
</evidence>
<comment type="caution">
    <text evidence="10">Lacks conserved residue(s) required for the propagation of feature annotation.</text>
</comment>
<evidence type="ECO:0000256" key="3">
    <source>
        <dbReference type="ARBA" id="ARBA00022448"/>
    </source>
</evidence>
<keyword evidence="8 10" id="KW-0811">Translocation</keyword>
<dbReference type="GO" id="GO:0065002">
    <property type="term" value="P:intracellular protein transmembrane transport"/>
    <property type="evidence" value="ECO:0007669"/>
    <property type="project" value="TreeGrafter"/>
</dbReference>
<sequence length="176" mass="18256">MSVLLVTLHIVVCIALIMIVLLQTGKGADMGAAFGGGSSQTLFGSTGASTFLTKATTVAAVIFMLTSLGLAYVSSHKMSTSIMTDIETEAPKEKPVETETPAGTPDVSGSVQDQDKSVKEVSSQVINIPVSQADEPSTQMVEIPMPQETPAAGSPDSEKTDSEKSEKTDSEDAGTE</sequence>
<keyword evidence="13" id="KW-1185">Reference proteome</keyword>
<evidence type="ECO:0000256" key="2">
    <source>
        <dbReference type="ARBA" id="ARBA00008445"/>
    </source>
</evidence>
<keyword evidence="5 10" id="KW-0812">Transmembrane</keyword>
<organism evidence="12 13">
    <name type="scientific">Desulfonema limicola</name>
    <dbReference type="NCBI Taxonomy" id="45656"/>
    <lineage>
        <taxon>Bacteria</taxon>
        <taxon>Pseudomonadati</taxon>
        <taxon>Thermodesulfobacteriota</taxon>
        <taxon>Desulfobacteria</taxon>
        <taxon>Desulfobacterales</taxon>
        <taxon>Desulfococcaceae</taxon>
        <taxon>Desulfonema</taxon>
    </lineage>
</organism>
<dbReference type="InterPro" id="IPR004692">
    <property type="entry name" value="SecG"/>
</dbReference>
<accession>A0A975GEZ0</accession>
<keyword evidence="4 10" id="KW-1003">Cell membrane</keyword>
<dbReference type="GO" id="GO:0005886">
    <property type="term" value="C:plasma membrane"/>
    <property type="evidence" value="ECO:0007669"/>
    <property type="project" value="UniProtKB-SubCell"/>
</dbReference>
<evidence type="ECO:0000256" key="7">
    <source>
        <dbReference type="ARBA" id="ARBA00022989"/>
    </source>
</evidence>
<keyword evidence="6 10" id="KW-0653">Protein transport</keyword>